<evidence type="ECO:0000313" key="1">
    <source>
        <dbReference type="EMBL" id="ORE14903.1"/>
    </source>
</evidence>
<accession>A0A1X0RS55</accession>
<proteinExistence type="predicted"/>
<evidence type="ECO:0000313" key="2">
    <source>
        <dbReference type="Proteomes" id="UP000242381"/>
    </source>
</evidence>
<reference evidence="1 2" key="1">
    <citation type="journal article" date="2016" name="Proc. Natl. Acad. Sci. U.S.A.">
        <title>Lipid metabolic changes in an early divergent fungus govern the establishment of a mutualistic symbiosis with endobacteria.</title>
        <authorList>
            <person name="Lastovetsky O.A."/>
            <person name="Gaspar M.L."/>
            <person name="Mondo S.J."/>
            <person name="LaButti K.M."/>
            <person name="Sandor L."/>
            <person name="Grigoriev I.V."/>
            <person name="Henry S.A."/>
            <person name="Pawlowska T.E."/>
        </authorList>
    </citation>
    <scope>NUCLEOTIDE SEQUENCE [LARGE SCALE GENOMIC DNA]</scope>
    <source>
        <strain evidence="1 2">ATCC 11559</strain>
    </source>
</reference>
<sequence>MSLIAVVTQHMEMRLFVICCLKALQHLMLTTTIHRLDLVFQYTERTALKECRPVCHSNQEDPASDQLIPLGKYVKRVITSGSKWMTDTWLLDKHFAMFVKYCPEVTSVSISQFVCGGSLYYNLKLMIKSGFTFDSGYHIQDFMFIYNACPNLTKLDLFTNMNDNARQMAGSVICPSLKL</sequence>
<name>A0A1X0RS55_RHIZD</name>
<dbReference type="VEuPathDB" id="FungiDB:BCV72DRAFT_260169"/>
<protein>
    <submittedName>
        <fullName evidence="1">Uncharacterized protein</fullName>
    </submittedName>
</protein>
<dbReference type="EMBL" id="KV921448">
    <property type="protein sequence ID" value="ORE14903.1"/>
    <property type="molecule type" value="Genomic_DNA"/>
</dbReference>
<dbReference type="Proteomes" id="UP000242381">
    <property type="component" value="Unassembled WGS sequence"/>
</dbReference>
<organism evidence="1 2">
    <name type="scientific">Rhizopus microsporus</name>
    <dbReference type="NCBI Taxonomy" id="58291"/>
    <lineage>
        <taxon>Eukaryota</taxon>
        <taxon>Fungi</taxon>
        <taxon>Fungi incertae sedis</taxon>
        <taxon>Mucoromycota</taxon>
        <taxon>Mucoromycotina</taxon>
        <taxon>Mucoromycetes</taxon>
        <taxon>Mucorales</taxon>
        <taxon>Mucorineae</taxon>
        <taxon>Rhizopodaceae</taxon>
        <taxon>Rhizopus</taxon>
    </lineage>
</organism>
<gene>
    <name evidence="1" type="ORF">BCV71DRAFT_238030</name>
</gene>
<dbReference type="AlphaFoldDB" id="A0A1X0RS55"/>